<protein>
    <submittedName>
        <fullName evidence="1">Uncharacterized protein</fullName>
    </submittedName>
</protein>
<keyword evidence="2" id="KW-1185">Reference proteome</keyword>
<name>E0CS47_VITVI</name>
<evidence type="ECO:0000313" key="2">
    <source>
        <dbReference type="Proteomes" id="UP000009183"/>
    </source>
</evidence>
<evidence type="ECO:0000313" key="1">
    <source>
        <dbReference type="EMBL" id="CBI20146.3"/>
    </source>
</evidence>
<dbReference type="PaxDb" id="29760-VIT_19s0014g00720.t01"/>
<accession>E0CS47</accession>
<dbReference type="Proteomes" id="UP000009183">
    <property type="component" value="Chromosome 19"/>
</dbReference>
<reference evidence="2" key="1">
    <citation type="journal article" date="2007" name="Nature">
        <title>The grapevine genome sequence suggests ancestral hexaploidization in major angiosperm phyla.</title>
        <authorList>
            <consortium name="The French-Italian Public Consortium for Grapevine Genome Characterization."/>
            <person name="Jaillon O."/>
            <person name="Aury J.-M."/>
            <person name="Noel B."/>
            <person name="Policriti A."/>
            <person name="Clepet C."/>
            <person name="Casagrande A."/>
            <person name="Choisne N."/>
            <person name="Aubourg S."/>
            <person name="Vitulo N."/>
            <person name="Jubin C."/>
            <person name="Vezzi A."/>
            <person name="Legeai F."/>
            <person name="Hugueney P."/>
            <person name="Dasilva C."/>
            <person name="Horner D."/>
            <person name="Mica E."/>
            <person name="Jublot D."/>
            <person name="Poulain J."/>
            <person name="Bruyere C."/>
            <person name="Billault A."/>
            <person name="Segurens B."/>
            <person name="Gouyvenoux M."/>
            <person name="Ugarte E."/>
            <person name="Cattonaro F."/>
            <person name="Anthouard V."/>
            <person name="Vico V."/>
            <person name="Del Fabbro C."/>
            <person name="Alaux M."/>
            <person name="Di Gaspero G."/>
            <person name="Dumas V."/>
            <person name="Felice N."/>
            <person name="Paillard S."/>
            <person name="Juman I."/>
            <person name="Moroldo M."/>
            <person name="Scalabrin S."/>
            <person name="Canaguier A."/>
            <person name="Le Clainche I."/>
            <person name="Malacrida G."/>
            <person name="Durand E."/>
            <person name="Pesole G."/>
            <person name="Laucou V."/>
            <person name="Chatelet P."/>
            <person name="Merdinoglu D."/>
            <person name="Delledonne M."/>
            <person name="Pezzotti M."/>
            <person name="Lecharny A."/>
            <person name="Scarpelli C."/>
            <person name="Artiguenave F."/>
            <person name="Pe M.E."/>
            <person name="Valle G."/>
            <person name="Morgante M."/>
            <person name="Caboche M."/>
            <person name="Adam-Blondon A.-F."/>
            <person name="Weissenbach J."/>
            <person name="Quetier F."/>
            <person name="Wincker P."/>
        </authorList>
    </citation>
    <scope>NUCLEOTIDE SEQUENCE [LARGE SCALE GENOMIC DNA]</scope>
    <source>
        <strain evidence="2">cv. Pinot noir / PN40024</strain>
    </source>
</reference>
<sequence>MTLVITPYHTSWPLYLVCTRKKMLRCSVM</sequence>
<gene>
    <name evidence="1" type="ordered locus">VIT_19s0014g00720</name>
</gene>
<dbReference type="AlphaFoldDB" id="E0CS47"/>
<proteinExistence type="predicted"/>
<organism evidence="1 2">
    <name type="scientific">Vitis vinifera</name>
    <name type="common">Grape</name>
    <dbReference type="NCBI Taxonomy" id="29760"/>
    <lineage>
        <taxon>Eukaryota</taxon>
        <taxon>Viridiplantae</taxon>
        <taxon>Streptophyta</taxon>
        <taxon>Embryophyta</taxon>
        <taxon>Tracheophyta</taxon>
        <taxon>Spermatophyta</taxon>
        <taxon>Magnoliopsida</taxon>
        <taxon>eudicotyledons</taxon>
        <taxon>Gunneridae</taxon>
        <taxon>Pentapetalae</taxon>
        <taxon>rosids</taxon>
        <taxon>Vitales</taxon>
        <taxon>Vitaceae</taxon>
        <taxon>Viteae</taxon>
        <taxon>Vitis</taxon>
    </lineage>
</organism>
<dbReference type="InParanoid" id="E0CS47"/>
<dbReference type="HOGENOM" id="CLU_3411310_0_0_1"/>
<dbReference type="EMBL" id="FN595229">
    <property type="protein sequence ID" value="CBI20146.3"/>
    <property type="molecule type" value="Genomic_DNA"/>
</dbReference>